<dbReference type="EMBL" id="WJQU01002386">
    <property type="protein sequence ID" value="KAJ6632933.1"/>
    <property type="molecule type" value="Genomic_DNA"/>
</dbReference>
<sequence>MLKLMVIVGLFAIPAISQQYWSRVMSGLLPLYYDCENNTVQYNTCIKDDDSGGDDKLKQEVYSTAELVINTTVFARNSSSTFSNEQITTIRQVSQRYCPIVERGLNCLNDSLSNCTNLDLHYTLDTIRRFVNFFCENESYELIRLLDAVFFKCPEGPAKKKFAEDYGVCVINMFKTVTGIHDPITKTGYCMSVDTGVKCIATVLQGCTSSEGIVDVLTSFQLYLRKRGICSTIG</sequence>
<name>A0A9Q0MLM1_9DIPT</name>
<evidence type="ECO:0000313" key="2">
    <source>
        <dbReference type="EMBL" id="KAJ6632933.1"/>
    </source>
</evidence>
<evidence type="ECO:0000313" key="3">
    <source>
        <dbReference type="Proteomes" id="UP001151699"/>
    </source>
</evidence>
<dbReference type="Proteomes" id="UP001151699">
    <property type="component" value="Unassembled WGS sequence"/>
</dbReference>
<proteinExistence type="predicted"/>
<accession>A0A9Q0MLM1</accession>
<organism evidence="2 3">
    <name type="scientific">Pseudolycoriella hygida</name>
    <dbReference type="NCBI Taxonomy" id="35572"/>
    <lineage>
        <taxon>Eukaryota</taxon>
        <taxon>Metazoa</taxon>
        <taxon>Ecdysozoa</taxon>
        <taxon>Arthropoda</taxon>
        <taxon>Hexapoda</taxon>
        <taxon>Insecta</taxon>
        <taxon>Pterygota</taxon>
        <taxon>Neoptera</taxon>
        <taxon>Endopterygota</taxon>
        <taxon>Diptera</taxon>
        <taxon>Nematocera</taxon>
        <taxon>Sciaroidea</taxon>
        <taxon>Sciaridae</taxon>
        <taxon>Pseudolycoriella</taxon>
    </lineage>
</organism>
<keyword evidence="3" id="KW-1185">Reference proteome</keyword>
<feature type="signal peptide" evidence="1">
    <location>
        <begin position="1"/>
        <end position="17"/>
    </location>
</feature>
<feature type="chain" id="PRO_5040394604" evidence="1">
    <location>
        <begin position="18"/>
        <end position="234"/>
    </location>
</feature>
<reference evidence="2" key="1">
    <citation type="submission" date="2022-07" db="EMBL/GenBank/DDBJ databases">
        <authorList>
            <person name="Trinca V."/>
            <person name="Uliana J.V.C."/>
            <person name="Torres T.T."/>
            <person name="Ward R.J."/>
            <person name="Monesi N."/>
        </authorList>
    </citation>
    <scope>NUCLEOTIDE SEQUENCE</scope>
    <source>
        <strain evidence="2">HSMRA1968</strain>
        <tissue evidence="2">Whole embryos</tissue>
    </source>
</reference>
<evidence type="ECO:0000256" key="1">
    <source>
        <dbReference type="SAM" id="SignalP"/>
    </source>
</evidence>
<gene>
    <name evidence="2" type="ORF">Bhyg_15798</name>
</gene>
<comment type="caution">
    <text evidence="2">The sequence shown here is derived from an EMBL/GenBank/DDBJ whole genome shotgun (WGS) entry which is preliminary data.</text>
</comment>
<dbReference type="AlphaFoldDB" id="A0A9Q0MLM1"/>
<keyword evidence="1" id="KW-0732">Signal</keyword>
<protein>
    <submittedName>
        <fullName evidence="2">Uncharacterized protein</fullName>
    </submittedName>
</protein>